<evidence type="ECO:0000256" key="8">
    <source>
        <dbReference type="ARBA" id="ARBA00023163"/>
    </source>
</evidence>
<comment type="subunit">
    <text evidence="3">Homohexamer.</text>
</comment>
<evidence type="ECO:0000313" key="10">
    <source>
        <dbReference type="Proteomes" id="UP000675379"/>
    </source>
</evidence>
<keyword evidence="6" id="KW-0805">Transcription regulation</keyword>
<evidence type="ECO:0000256" key="7">
    <source>
        <dbReference type="ARBA" id="ARBA00023159"/>
    </source>
</evidence>
<dbReference type="Gene3D" id="3.40.1510.10">
    <property type="entry name" value="Hut operon regulatory protein HutP"/>
    <property type="match status" value="1"/>
</dbReference>
<dbReference type="EMBL" id="JAGSCS010000006">
    <property type="protein sequence ID" value="MBR0575921.1"/>
    <property type="molecule type" value="Genomic_DNA"/>
</dbReference>
<keyword evidence="8" id="KW-0804">Transcription</keyword>
<evidence type="ECO:0000256" key="2">
    <source>
        <dbReference type="ARBA" id="ARBA00009992"/>
    </source>
</evidence>
<keyword evidence="10" id="KW-1185">Reference proteome</keyword>
<dbReference type="GO" id="GO:0003723">
    <property type="term" value="F:RNA binding"/>
    <property type="evidence" value="ECO:0007669"/>
    <property type="project" value="UniProtKB-KW"/>
</dbReference>
<accession>A0A941HPZ1</accession>
<evidence type="ECO:0000256" key="5">
    <source>
        <dbReference type="ARBA" id="ARBA00022884"/>
    </source>
</evidence>
<reference evidence="9" key="1">
    <citation type="submission" date="2021-04" db="EMBL/GenBank/DDBJ databases">
        <title>Proteiniclasticum sedimins sp. nov., an obligate anaerobic bacterium isolated from anaerobic sludge.</title>
        <authorList>
            <person name="Liu J."/>
        </authorList>
    </citation>
    <scope>NUCLEOTIDE SEQUENCE</scope>
    <source>
        <strain evidence="9">BAD-10</strain>
    </source>
</reference>
<dbReference type="Proteomes" id="UP000675379">
    <property type="component" value="Unassembled WGS sequence"/>
</dbReference>
<dbReference type="CDD" id="cd11640">
    <property type="entry name" value="HutP"/>
    <property type="match status" value="1"/>
</dbReference>
<protein>
    <recommendedName>
        <fullName evidence="4">Hut operon positive regulatory protein</fullName>
    </recommendedName>
</protein>
<dbReference type="RefSeq" id="WP_211800609.1">
    <property type="nucleotide sequence ID" value="NZ_JAGSCS010000006.1"/>
</dbReference>
<evidence type="ECO:0000313" key="9">
    <source>
        <dbReference type="EMBL" id="MBR0575921.1"/>
    </source>
</evidence>
<dbReference type="AlphaFoldDB" id="A0A941HPZ1"/>
<sequence length="140" mass="14937">MISSLDIPKEAVRMALTNREEERTLIASIESMGGKAAAVDIGGNISTSLAKILERALVASKRVGLIKEEYAQEGAVMGATRDALMQVLERSSNLNVGGKIGIVRMNDDIAVCIYVSIGLLHLNEFAIGIGHRTLGSFPRA</sequence>
<evidence type="ECO:0000256" key="3">
    <source>
        <dbReference type="ARBA" id="ARBA00011643"/>
    </source>
</evidence>
<evidence type="ECO:0000256" key="6">
    <source>
        <dbReference type="ARBA" id="ARBA00023015"/>
    </source>
</evidence>
<keyword evidence="7" id="KW-0010">Activator</keyword>
<name>A0A941HPZ1_9CLOT</name>
<dbReference type="InterPro" id="IPR036482">
    <property type="entry name" value="Regulatory_HutP_sf"/>
</dbReference>
<organism evidence="9 10">
    <name type="scientific">Proteiniclasticum sediminis</name>
    <dbReference type="NCBI Taxonomy" id="2804028"/>
    <lineage>
        <taxon>Bacteria</taxon>
        <taxon>Bacillati</taxon>
        <taxon>Bacillota</taxon>
        <taxon>Clostridia</taxon>
        <taxon>Eubacteriales</taxon>
        <taxon>Clostridiaceae</taxon>
        <taxon>Proteiniclasticum</taxon>
    </lineage>
</organism>
<evidence type="ECO:0000256" key="4">
    <source>
        <dbReference type="ARBA" id="ARBA00019377"/>
    </source>
</evidence>
<comment type="similarity">
    <text evidence="2">Belongs to the HutP family.</text>
</comment>
<comment type="function">
    <text evidence="1">Antiterminator that binds to cis-acting regulatory sequences on the mRNA in the presence of histidine, thereby suppressing transcription termination and activating the hut operon for histidine utilization.</text>
</comment>
<proteinExistence type="inferred from homology"/>
<comment type="caution">
    <text evidence="9">The sequence shown here is derived from an EMBL/GenBank/DDBJ whole genome shotgun (WGS) entry which is preliminary data.</text>
</comment>
<gene>
    <name evidence="9" type="ORF">KCG48_06160</name>
</gene>
<evidence type="ECO:0000256" key="1">
    <source>
        <dbReference type="ARBA" id="ARBA00002945"/>
    </source>
</evidence>
<dbReference type="Pfam" id="PF09021">
    <property type="entry name" value="HutP"/>
    <property type="match status" value="1"/>
</dbReference>
<dbReference type="InterPro" id="IPR015111">
    <property type="entry name" value="Regulatory_HutP"/>
</dbReference>
<keyword evidence="5" id="KW-0694">RNA-binding</keyword>